<evidence type="ECO:0000313" key="9">
    <source>
        <dbReference type="Proteomes" id="UP000562027"/>
    </source>
</evidence>
<keyword evidence="2" id="KW-0479">Metal-binding</keyword>
<feature type="domain" description="Fe2OG dioxygenase" evidence="7">
    <location>
        <begin position="189"/>
        <end position="298"/>
    </location>
</feature>
<dbReference type="EMBL" id="JACHLP010000003">
    <property type="protein sequence ID" value="MBB4843302.1"/>
    <property type="molecule type" value="Genomic_DNA"/>
</dbReference>
<dbReference type="GO" id="GO:0004656">
    <property type="term" value="F:procollagen-proline 4-dioxygenase activity"/>
    <property type="evidence" value="ECO:0007669"/>
    <property type="project" value="UniProtKB-EC"/>
</dbReference>
<evidence type="ECO:0000256" key="2">
    <source>
        <dbReference type="ARBA" id="ARBA00022723"/>
    </source>
</evidence>
<dbReference type="PROSITE" id="PS51471">
    <property type="entry name" value="FE2OG_OXY"/>
    <property type="match status" value="1"/>
</dbReference>
<dbReference type="AlphaFoldDB" id="A0A840L9F0"/>
<dbReference type="InterPro" id="IPR044862">
    <property type="entry name" value="Pro_4_hyd_alph_FE2OG_OXY"/>
</dbReference>
<dbReference type="EC" id="1.14.11.2" evidence="8"/>
<dbReference type="GO" id="GO:0031418">
    <property type="term" value="F:L-ascorbic acid binding"/>
    <property type="evidence" value="ECO:0007669"/>
    <property type="project" value="UniProtKB-KW"/>
</dbReference>
<dbReference type="PANTHER" id="PTHR10869">
    <property type="entry name" value="PROLYL 4-HYDROXYLASE ALPHA SUBUNIT"/>
    <property type="match status" value="1"/>
</dbReference>
<comment type="cofactor">
    <cofactor evidence="1">
        <name>L-ascorbate</name>
        <dbReference type="ChEBI" id="CHEBI:38290"/>
    </cofactor>
</comment>
<comment type="caution">
    <text evidence="8">The sequence shown here is derived from an EMBL/GenBank/DDBJ whole genome shotgun (WGS) entry which is preliminary data.</text>
</comment>
<keyword evidence="6" id="KW-0408">Iron</keyword>
<dbReference type="InterPro" id="IPR006620">
    <property type="entry name" value="Pro_4_hyd_alph"/>
</dbReference>
<keyword evidence="4" id="KW-0223">Dioxygenase</keyword>
<dbReference type="GO" id="GO:0005506">
    <property type="term" value="F:iron ion binding"/>
    <property type="evidence" value="ECO:0007669"/>
    <property type="project" value="InterPro"/>
</dbReference>
<evidence type="ECO:0000256" key="5">
    <source>
        <dbReference type="ARBA" id="ARBA00023002"/>
    </source>
</evidence>
<gene>
    <name evidence="8" type="ORF">HNP55_001821</name>
</gene>
<dbReference type="Proteomes" id="UP000562027">
    <property type="component" value="Unassembled WGS sequence"/>
</dbReference>
<sequence length="302" mass="32616">MSLQQLKPEWQTWVHENVARGCTAASLQELLLQGGHAAAVAAQAIAEAQAAQRPGQAQPSALARLAARAQEQAPLLPGAAQSAGLRPFVELQANSLQAADGQRVHIAAVLDHPHIVLFEQMLKPEECEQLIALAETRLSRSTVVDEQLGEARAHAARTSAGAWFQRGESELLARIEARLAALLHWPVERGEGMQVLRYGVGGEYRAHYDYFNPSLPGSQRHLQSGGQRVGTCILYLDEVEAGGGTRFPSLGFEVRPSRGAALYFASVDGQGVEDPASLHAGMPVIAGVKYIATKWLRQRPYV</sequence>
<evidence type="ECO:0000313" key="8">
    <source>
        <dbReference type="EMBL" id="MBB4843302.1"/>
    </source>
</evidence>
<dbReference type="PANTHER" id="PTHR10869:SF246">
    <property type="entry name" value="TRANSMEMBRANE PROLYL 4-HYDROXYLASE"/>
    <property type="match status" value="1"/>
</dbReference>
<dbReference type="Gene3D" id="2.60.120.620">
    <property type="entry name" value="q2cbj1_9rhob like domain"/>
    <property type="match status" value="1"/>
</dbReference>
<name>A0A840L9F0_9BURK</name>
<protein>
    <submittedName>
        <fullName evidence="8">Prolyl 4-hydroxylase</fullName>
        <ecNumber evidence="8">1.14.11.2</ecNumber>
    </submittedName>
</protein>
<evidence type="ECO:0000256" key="4">
    <source>
        <dbReference type="ARBA" id="ARBA00022964"/>
    </source>
</evidence>
<keyword evidence="9" id="KW-1185">Reference proteome</keyword>
<dbReference type="RefSeq" id="WP_184298429.1">
    <property type="nucleotide sequence ID" value="NZ_JACHLP010000003.1"/>
</dbReference>
<dbReference type="InterPro" id="IPR045054">
    <property type="entry name" value="P4HA-like"/>
</dbReference>
<proteinExistence type="predicted"/>
<dbReference type="SMART" id="SM00702">
    <property type="entry name" value="P4Hc"/>
    <property type="match status" value="1"/>
</dbReference>
<keyword evidence="5 8" id="KW-0560">Oxidoreductase</keyword>
<evidence type="ECO:0000256" key="6">
    <source>
        <dbReference type="ARBA" id="ARBA00023004"/>
    </source>
</evidence>
<evidence type="ECO:0000256" key="1">
    <source>
        <dbReference type="ARBA" id="ARBA00001961"/>
    </source>
</evidence>
<evidence type="ECO:0000259" key="7">
    <source>
        <dbReference type="PROSITE" id="PS51471"/>
    </source>
</evidence>
<accession>A0A840L9F0</accession>
<dbReference type="Pfam" id="PF13640">
    <property type="entry name" value="2OG-FeII_Oxy_3"/>
    <property type="match status" value="1"/>
</dbReference>
<keyword evidence="3" id="KW-0847">Vitamin C</keyword>
<evidence type="ECO:0000256" key="3">
    <source>
        <dbReference type="ARBA" id="ARBA00022896"/>
    </source>
</evidence>
<organism evidence="8 9">
    <name type="scientific">Roseateles oligotrophus</name>
    <dbReference type="NCBI Taxonomy" id="1769250"/>
    <lineage>
        <taxon>Bacteria</taxon>
        <taxon>Pseudomonadati</taxon>
        <taxon>Pseudomonadota</taxon>
        <taxon>Betaproteobacteria</taxon>
        <taxon>Burkholderiales</taxon>
        <taxon>Sphaerotilaceae</taxon>
        <taxon>Roseateles</taxon>
    </lineage>
</organism>
<dbReference type="InterPro" id="IPR005123">
    <property type="entry name" value="Oxoglu/Fe-dep_dioxygenase_dom"/>
</dbReference>
<reference evidence="8 9" key="1">
    <citation type="submission" date="2020-08" db="EMBL/GenBank/DDBJ databases">
        <title>Functional genomics of gut bacteria from endangered species of beetles.</title>
        <authorList>
            <person name="Carlos-Shanley C."/>
        </authorList>
    </citation>
    <scope>NUCLEOTIDE SEQUENCE [LARGE SCALE GENOMIC DNA]</scope>
    <source>
        <strain evidence="8 9">S00239</strain>
    </source>
</reference>